<name>A0ABZ0ERX7_9BURK</name>
<dbReference type="Proteomes" id="UP001302652">
    <property type="component" value="Chromosome 1"/>
</dbReference>
<dbReference type="RefSeq" id="WP_317021283.1">
    <property type="nucleotide sequence ID" value="NZ_CP136513.1"/>
</dbReference>
<organism evidence="1 2">
    <name type="scientific">Paraburkholderia kirstenboschensis</name>
    <dbReference type="NCBI Taxonomy" id="1245436"/>
    <lineage>
        <taxon>Bacteria</taxon>
        <taxon>Pseudomonadati</taxon>
        <taxon>Pseudomonadota</taxon>
        <taxon>Betaproteobacteria</taxon>
        <taxon>Burkholderiales</taxon>
        <taxon>Burkholderiaceae</taxon>
        <taxon>Paraburkholderia</taxon>
    </lineage>
</organism>
<reference evidence="1 2" key="1">
    <citation type="submission" date="2023-10" db="EMBL/GenBank/DDBJ databases">
        <title>Surface-active antibiotics is a multifunctional adaptation for post-fire microbes.</title>
        <authorList>
            <person name="Liu M.D."/>
            <person name="Du Y."/>
            <person name="Koupaei S.K."/>
            <person name="Kim N.R."/>
            <person name="Zhang W."/>
            <person name="Traxler M.F."/>
        </authorList>
    </citation>
    <scope>NUCLEOTIDE SEQUENCE [LARGE SCALE GENOMIC DNA]</scope>
    <source>
        <strain evidence="1 2">F3</strain>
    </source>
</reference>
<sequence>MRDATPMRKALVVQGSPTTTGGVVTGGSATHMTDHGRPFALNGDEATCGNCKGAFRICGTATRRCYRGKPGVIEGDLVLCPCGQNRVMASPNPGCFYWTDESTAGVSSGAAAAIASPVVDAIYDEQACVAAAGMTLEGYPHLIETSDGQMRAGRLDADGLLPRIHTGESCGDYTVYWGDEALAKQED</sequence>
<dbReference type="EMBL" id="CP136513">
    <property type="protein sequence ID" value="WOD19112.1"/>
    <property type="molecule type" value="Genomic_DNA"/>
</dbReference>
<gene>
    <name evidence="1" type="ORF">RW095_22885</name>
</gene>
<keyword evidence="2" id="KW-1185">Reference proteome</keyword>
<dbReference type="Pfam" id="PF05488">
    <property type="entry name" value="PAAR_motif"/>
    <property type="match status" value="1"/>
</dbReference>
<accession>A0ABZ0ERX7</accession>
<proteinExistence type="predicted"/>
<evidence type="ECO:0000313" key="2">
    <source>
        <dbReference type="Proteomes" id="UP001302652"/>
    </source>
</evidence>
<dbReference type="CDD" id="cd14744">
    <property type="entry name" value="PAAR_CT_2"/>
    <property type="match status" value="1"/>
</dbReference>
<evidence type="ECO:0000313" key="1">
    <source>
        <dbReference type="EMBL" id="WOD19112.1"/>
    </source>
</evidence>
<protein>
    <submittedName>
        <fullName evidence="1">PAAR domain-containing protein</fullName>
    </submittedName>
</protein>
<dbReference type="InterPro" id="IPR008727">
    <property type="entry name" value="PAAR_motif"/>
</dbReference>